<evidence type="ECO:0000313" key="4">
    <source>
        <dbReference type="Proteomes" id="UP000790787"/>
    </source>
</evidence>
<dbReference type="RefSeq" id="XP_016478178.2">
    <property type="nucleotide sequence ID" value="XM_016622692.2"/>
</dbReference>
<dbReference type="Proteomes" id="UP000790787">
    <property type="component" value="Chromosome 17"/>
</dbReference>
<dbReference type="Gene3D" id="2.130.10.10">
    <property type="entry name" value="YVTN repeat-like/Quinoprotein amine dehydrogenase"/>
    <property type="match status" value="1"/>
</dbReference>
<gene>
    <name evidence="5" type="primary">LOC107799567</name>
</gene>
<dbReference type="OrthoDB" id="4869960at2759"/>
<dbReference type="SMR" id="A0A1S4ANY3"/>
<accession>A0A1S4ANY3</accession>
<dbReference type="PANTHER" id="PTHR15574:SF64">
    <property type="entry name" value="DDB1- AND CUL4-ASSOCIATED FACTOR 8-LIKE"/>
    <property type="match status" value="1"/>
</dbReference>
<keyword evidence="1 3" id="KW-0853">WD repeat</keyword>
<dbReference type="PROSITE" id="PS50294">
    <property type="entry name" value="WD_REPEATS_REGION"/>
    <property type="match status" value="1"/>
</dbReference>
<evidence type="ECO:0000256" key="3">
    <source>
        <dbReference type="PROSITE-ProRule" id="PRU00221"/>
    </source>
</evidence>
<proteinExistence type="predicted"/>
<evidence type="ECO:0000256" key="1">
    <source>
        <dbReference type="ARBA" id="ARBA00022574"/>
    </source>
</evidence>
<dbReference type="PROSITE" id="PS50082">
    <property type="entry name" value="WD_REPEATS_2"/>
    <property type="match status" value="1"/>
</dbReference>
<dbReference type="KEGG" id="nta:107799567"/>
<dbReference type="InterPro" id="IPR015943">
    <property type="entry name" value="WD40/YVTN_repeat-like_dom_sf"/>
</dbReference>
<evidence type="ECO:0000313" key="5">
    <source>
        <dbReference type="RefSeq" id="XP_016478178.2"/>
    </source>
</evidence>
<evidence type="ECO:0000256" key="2">
    <source>
        <dbReference type="ARBA" id="ARBA00022737"/>
    </source>
</evidence>
<dbReference type="InterPro" id="IPR001680">
    <property type="entry name" value="WD40_rpt"/>
</dbReference>
<name>A0A1S4ANY3_TOBAC</name>
<dbReference type="PaxDb" id="4097-A0A1S4ANY3"/>
<dbReference type="SUPFAM" id="SSF50978">
    <property type="entry name" value="WD40 repeat-like"/>
    <property type="match status" value="1"/>
</dbReference>
<dbReference type="SMART" id="SM00320">
    <property type="entry name" value="WD40"/>
    <property type="match status" value="7"/>
</dbReference>
<dbReference type="InterPro" id="IPR036322">
    <property type="entry name" value="WD40_repeat_dom_sf"/>
</dbReference>
<dbReference type="RefSeq" id="XP_016478178.1">
    <property type="nucleotide sequence ID" value="XM_016622692.1"/>
</dbReference>
<dbReference type="STRING" id="4097.A0A1S4ANY3"/>
<dbReference type="AlphaFoldDB" id="A0A1S4ANY3"/>
<reference evidence="4" key="1">
    <citation type="journal article" date="2014" name="Nat. Commun.">
        <title>The tobacco genome sequence and its comparison with those of tomato and potato.</title>
        <authorList>
            <person name="Sierro N."/>
            <person name="Battey J.N."/>
            <person name="Ouadi S."/>
            <person name="Bakaher N."/>
            <person name="Bovet L."/>
            <person name="Willig A."/>
            <person name="Goepfert S."/>
            <person name="Peitsch M.C."/>
            <person name="Ivanov N.V."/>
        </authorList>
    </citation>
    <scope>NUCLEOTIDE SEQUENCE [LARGE SCALE GENOMIC DNA]</scope>
</reference>
<dbReference type="InterPro" id="IPR045151">
    <property type="entry name" value="DCAF8"/>
</dbReference>
<dbReference type="GO" id="GO:0005737">
    <property type="term" value="C:cytoplasm"/>
    <property type="evidence" value="ECO:0000318"/>
    <property type="project" value="GO_Central"/>
</dbReference>
<dbReference type="OMA" id="FWDWDAK"/>
<dbReference type="GeneID" id="107799567"/>
<keyword evidence="2" id="KW-0677">Repeat</keyword>
<dbReference type="Pfam" id="PF00400">
    <property type="entry name" value="WD40"/>
    <property type="match status" value="2"/>
</dbReference>
<dbReference type="PANTHER" id="PTHR15574">
    <property type="entry name" value="WD REPEAT DOMAIN-CONTAINING FAMILY"/>
    <property type="match status" value="1"/>
</dbReference>
<sequence>MERLYRAFGDDFLEFYKRETGISQPRNFARRISASEVTVKRLDLYGKLNGHGGCVNTIDFNATGDVLASGSDDRRVILWDWATRKSKLSYQSGHMDNIFQAKFMPFTDDRRIVTAAADGQVRLGLLLENGQVETKRLGRHQGRVHKLAVEPGSPYIFYSCGEDGFVQHYDLRSNSATKIICCSSFTENNKQSSSSICLNAIVIDPRNPNYFAVGGSDEYARVYDIRMHEMDVLHNSDRPVNTFCPPHLIKTHDVHITALAYSSSSELLVSYNDELIYLFQKNMGLGPSPLSSLGEDAKKLEEPQVYSGHRNSRTIKGVSFFGPNDEYVSSGSDCGHIFIWKKKGANLVRLMVGDRHIVNQLEPHPCIPVLATCGLEKIIKIWTPSSNNVSSLPRDVLKIMEANRRGREDHSRVTLTPDAIMHVLHLHRRQAVAYVERRHNRDDVDSDEDDGEEAYVLGFPDGDTEDGVTGNSECSIS</sequence>
<organism evidence="4 5">
    <name type="scientific">Nicotiana tabacum</name>
    <name type="common">Common tobacco</name>
    <dbReference type="NCBI Taxonomy" id="4097"/>
    <lineage>
        <taxon>Eukaryota</taxon>
        <taxon>Viridiplantae</taxon>
        <taxon>Streptophyta</taxon>
        <taxon>Embryophyta</taxon>
        <taxon>Tracheophyta</taxon>
        <taxon>Spermatophyta</taxon>
        <taxon>Magnoliopsida</taxon>
        <taxon>eudicotyledons</taxon>
        <taxon>Gunneridae</taxon>
        <taxon>Pentapetalae</taxon>
        <taxon>asterids</taxon>
        <taxon>lamiids</taxon>
        <taxon>Solanales</taxon>
        <taxon>Solanaceae</taxon>
        <taxon>Nicotianoideae</taxon>
        <taxon>Nicotianeae</taxon>
        <taxon>Nicotiana</taxon>
    </lineage>
</organism>
<reference evidence="5" key="2">
    <citation type="submission" date="2025-08" db="UniProtKB">
        <authorList>
            <consortium name="RefSeq"/>
        </authorList>
    </citation>
    <scope>IDENTIFICATION</scope>
    <source>
        <tissue evidence="5">Leaf</tissue>
    </source>
</reference>
<keyword evidence="4" id="KW-1185">Reference proteome</keyword>
<protein>
    <submittedName>
        <fullName evidence="5">Uncharacterized protein LOC107799567</fullName>
    </submittedName>
</protein>
<dbReference type="GO" id="GO:0080008">
    <property type="term" value="C:Cul4-RING E3 ubiquitin ligase complex"/>
    <property type="evidence" value="ECO:0000318"/>
    <property type="project" value="GO_Central"/>
</dbReference>